<evidence type="ECO:0000256" key="1">
    <source>
        <dbReference type="SAM" id="MobiDB-lite"/>
    </source>
</evidence>
<feature type="domain" description="HNH nuclease" evidence="2">
    <location>
        <begin position="33"/>
        <end position="86"/>
    </location>
</feature>
<keyword evidence="3" id="KW-0378">Hydrolase</keyword>
<evidence type="ECO:0000313" key="4">
    <source>
        <dbReference type="Proteomes" id="UP000621447"/>
    </source>
</evidence>
<feature type="region of interest" description="Disordered" evidence="1">
    <location>
        <begin position="66"/>
        <end position="107"/>
    </location>
</feature>
<feature type="region of interest" description="Disordered" evidence="1">
    <location>
        <begin position="1"/>
        <end position="35"/>
    </location>
</feature>
<protein>
    <submittedName>
        <fullName evidence="3">HNH endonuclease</fullName>
    </submittedName>
</protein>
<dbReference type="GO" id="GO:0004519">
    <property type="term" value="F:endonuclease activity"/>
    <property type="evidence" value="ECO:0007669"/>
    <property type="project" value="UniProtKB-KW"/>
</dbReference>
<evidence type="ECO:0000313" key="3">
    <source>
        <dbReference type="EMBL" id="NTS64168.1"/>
    </source>
</evidence>
<gene>
    <name evidence="3" type="ORF">HRV97_03200</name>
</gene>
<dbReference type="RefSeq" id="WP_174192677.1">
    <property type="nucleotide sequence ID" value="NZ_JABULH010000001.1"/>
</dbReference>
<sequence>MPSRPPSLIKPKPRKAWAHSKPSPRLRGRAGVADRRSILSDEPLCRTCVKAGRVTAATVVDHIVPLSEGGSDDRSNKQPLCTPCHDAKSKAERAAAQTRGVGRKSRA</sequence>
<dbReference type="Gene3D" id="1.10.30.50">
    <property type="match status" value="1"/>
</dbReference>
<organism evidence="3 4">
    <name type="scientific">Sphingomonas hominis</name>
    <dbReference type="NCBI Taxonomy" id="2741495"/>
    <lineage>
        <taxon>Bacteria</taxon>
        <taxon>Pseudomonadati</taxon>
        <taxon>Pseudomonadota</taxon>
        <taxon>Alphaproteobacteria</taxon>
        <taxon>Sphingomonadales</taxon>
        <taxon>Sphingomonadaceae</taxon>
        <taxon>Sphingomonas</taxon>
    </lineage>
</organism>
<dbReference type="EMBL" id="JABULH010000001">
    <property type="protein sequence ID" value="NTS64168.1"/>
    <property type="molecule type" value="Genomic_DNA"/>
</dbReference>
<dbReference type="InterPro" id="IPR002711">
    <property type="entry name" value="HNH"/>
</dbReference>
<keyword evidence="3" id="KW-0540">Nuclease</keyword>
<feature type="compositionally biased region" description="Basic residues" evidence="1">
    <location>
        <begin position="11"/>
        <end position="28"/>
    </location>
</feature>
<dbReference type="SMART" id="SM00507">
    <property type="entry name" value="HNHc"/>
    <property type="match status" value="1"/>
</dbReference>
<reference evidence="3 4" key="1">
    <citation type="submission" date="2020-06" db="EMBL/GenBank/DDBJ databases">
        <title>Sphingomonas hominis sp. nov., a member of the Sphingomonas, isolated from the hair of a 22-year-old girl.</title>
        <authorList>
            <person name="Zhang D.-F."/>
            <person name="Cui X.-W."/>
        </authorList>
    </citation>
    <scope>NUCLEOTIDE SEQUENCE [LARGE SCALE GENOMIC DNA]</scope>
    <source>
        <strain evidence="3 4">HHU CXW</strain>
    </source>
</reference>
<keyword evidence="3" id="KW-0255">Endonuclease</keyword>
<proteinExistence type="predicted"/>
<dbReference type="InterPro" id="IPR003615">
    <property type="entry name" value="HNH_nuc"/>
</dbReference>
<evidence type="ECO:0000259" key="2">
    <source>
        <dbReference type="SMART" id="SM00507"/>
    </source>
</evidence>
<dbReference type="Pfam" id="PF01844">
    <property type="entry name" value="HNH"/>
    <property type="match status" value="1"/>
</dbReference>
<name>A0ABX2JJU8_9SPHN</name>
<dbReference type="Proteomes" id="UP000621447">
    <property type="component" value="Unassembled WGS sequence"/>
</dbReference>
<comment type="caution">
    <text evidence="3">The sequence shown here is derived from an EMBL/GenBank/DDBJ whole genome shotgun (WGS) entry which is preliminary data.</text>
</comment>
<keyword evidence="4" id="KW-1185">Reference proteome</keyword>
<dbReference type="CDD" id="cd00085">
    <property type="entry name" value="HNHc"/>
    <property type="match status" value="1"/>
</dbReference>
<accession>A0ABX2JJU8</accession>